<sequence>MIVKPLPEWFRKNMNTIGPIVAAIVIIGVFQLINPVFLRYQGIITLVYAMSYFLIAACGLTFVIMMGSFDFSVLSLLKLAALICVLYIDKLGLWVIPLALSICIGFGFINGLLFAKLKVPSFMATLGVSVVVEGIALYLSKGFLHIMSNRAFRALSVTFITGIPSIFYWAIGVWILCTFIAIWTPFGRRIYAIGGNPIGAMLSGINVETNRIYVFMLSGFFAGLAGILYMAQFGGGSIEMGADMMIPLFASVVAGGTALTGGVGGPQRTLLGVIIITWIQAGLLMLGFGRSIQMVIFGLIAIVMGVSTIDRRRVKIIK</sequence>
<dbReference type="GO" id="GO:0022857">
    <property type="term" value="F:transmembrane transporter activity"/>
    <property type="evidence" value="ECO:0007669"/>
    <property type="project" value="InterPro"/>
</dbReference>
<feature type="transmembrane region" description="Helical" evidence="6">
    <location>
        <begin position="122"/>
        <end position="146"/>
    </location>
</feature>
<evidence type="ECO:0000313" key="8">
    <source>
        <dbReference type="Proteomes" id="UP000177701"/>
    </source>
</evidence>
<evidence type="ECO:0000256" key="4">
    <source>
        <dbReference type="ARBA" id="ARBA00022989"/>
    </source>
</evidence>
<keyword evidence="4 6" id="KW-1133">Transmembrane helix</keyword>
<feature type="transmembrane region" description="Helical" evidence="6">
    <location>
        <begin position="20"/>
        <end position="37"/>
    </location>
</feature>
<dbReference type="AlphaFoldDB" id="A0A1F5A6B1"/>
<gene>
    <name evidence="7" type="ORF">A2V47_04440</name>
</gene>
<evidence type="ECO:0000256" key="1">
    <source>
        <dbReference type="ARBA" id="ARBA00004651"/>
    </source>
</evidence>
<dbReference type="Pfam" id="PF02653">
    <property type="entry name" value="BPD_transp_2"/>
    <property type="match status" value="1"/>
</dbReference>
<evidence type="ECO:0000256" key="3">
    <source>
        <dbReference type="ARBA" id="ARBA00022692"/>
    </source>
</evidence>
<accession>A0A1F5A6B1</accession>
<dbReference type="CDD" id="cd06579">
    <property type="entry name" value="TM_PBP1_transp_AraH_like"/>
    <property type="match status" value="1"/>
</dbReference>
<dbReference type="Proteomes" id="UP000177701">
    <property type="component" value="Unassembled WGS sequence"/>
</dbReference>
<dbReference type="EMBL" id="MEYH01000092">
    <property type="protein sequence ID" value="OGD14081.1"/>
    <property type="molecule type" value="Genomic_DNA"/>
</dbReference>
<evidence type="ECO:0008006" key="9">
    <source>
        <dbReference type="Google" id="ProtNLM"/>
    </source>
</evidence>
<reference evidence="7 8" key="1">
    <citation type="journal article" date="2016" name="Nat. Commun.">
        <title>Thousands of microbial genomes shed light on interconnected biogeochemical processes in an aquifer system.</title>
        <authorList>
            <person name="Anantharaman K."/>
            <person name="Brown C.T."/>
            <person name="Hug L.A."/>
            <person name="Sharon I."/>
            <person name="Castelle C.J."/>
            <person name="Probst A.J."/>
            <person name="Thomas B.C."/>
            <person name="Singh A."/>
            <person name="Wilkins M.J."/>
            <person name="Karaoz U."/>
            <person name="Brodie E.L."/>
            <person name="Williams K.H."/>
            <person name="Hubbard S.S."/>
            <person name="Banfield J.F."/>
        </authorList>
    </citation>
    <scope>NUCLEOTIDE SEQUENCE [LARGE SCALE GENOMIC DNA]</scope>
</reference>
<comment type="subcellular location">
    <subcellularLocation>
        <location evidence="1">Cell membrane</location>
        <topology evidence="1">Multi-pass membrane protein</topology>
    </subcellularLocation>
</comment>
<feature type="transmembrane region" description="Helical" evidence="6">
    <location>
        <begin position="270"/>
        <end position="286"/>
    </location>
</feature>
<evidence type="ECO:0000256" key="5">
    <source>
        <dbReference type="ARBA" id="ARBA00023136"/>
    </source>
</evidence>
<dbReference type="STRING" id="1797291.A2V47_04440"/>
<comment type="caution">
    <text evidence="7">The sequence shown here is derived from an EMBL/GenBank/DDBJ whole genome shotgun (WGS) entry which is preliminary data.</text>
</comment>
<organism evidence="7 8">
    <name type="scientific">Candidatus Sediminicultor quintus</name>
    <dbReference type="NCBI Taxonomy" id="1797291"/>
    <lineage>
        <taxon>Bacteria</taxon>
        <taxon>Pseudomonadati</taxon>
        <taxon>Atribacterota</taxon>
        <taxon>Candidatus Phoenicimicrobiia</taxon>
        <taxon>Candidatus Pheonicimicrobiales</taxon>
        <taxon>Candidatus Phoenicimicrobiaceae</taxon>
        <taxon>Candidatus Sediminicultor</taxon>
    </lineage>
</organism>
<protein>
    <recommendedName>
        <fullName evidence="9">ABC transporter permease</fullName>
    </recommendedName>
</protein>
<feature type="transmembrane region" description="Helical" evidence="6">
    <location>
        <begin position="244"/>
        <end position="263"/>
    </location>
</feature>
<keyword evidence="3 6" id="KW-0812">Transmembrane</keyword>
<name>A0A1F5A6B1_9BACT</name>
<dbReference type="GO" id="GO:0005886">
    <property type="term" value="C:plasma membrane"/>
    <property type="evidence" value="ECO:0007669"/>
    <property type="project" value="UniProtKB-SubCell"/>
</dbReference>
<feature type="transmembrane region" description="Helical" evidence="6">
    <location>
        <begin position="212"/>
        <end position="232"/>
    </location>
</feature>
<feature type="transmembrane region" description="Helical" evidence="6">
    <location>
        <begin position="71"/>
        <end position="88"/>
    </location>
</feature>
<dbReference type="InterPro" id="IPR001851">
    <property type="entry name" value="ABC_transp_permease"/>
</dbReference>
<feature type="transmembrane region" description="Helical" evidence="6">
    <location>
        <begin position="94"/>
        <end position="115"/>
    </location>
</feature>
<evidence type="ECO:0000256" key="6">
    <source>
        <dbReference type="SAM" id="Phobius"/>
    </source>
</evidence>
<feature type="transmembrane region" description="Helical" evidence="6">
    <location>
        <begin position="292"/>
        <end position="309"/>
    </location>
</feature>
<keyword evidence="2" id="KW-1003">Cell membrane</keyword>
<evidence type="ECO:0000313" key="7">
    <source>
        <dbReference type="EMBL" id="OGD14081.1"/>
    </source>
</evidence>
<dbReference type="PANTHER" id="PTHR32196">
    <property type="entry name" value="ABC TRANSPORTER PERMEASE PROTEIN YPHD-RELATED-RELATED"/>
    <property type="match status" value="1"/>
</dbReference>
<evidence type="ECO:0000256" key="2">
    <source>
        <dbReference type="ARBA" id="ARBA00022475"/>
    </source>
</evidence>
<feature type="transmembrane region" description="Helical" evidence="6">
    <location>
        <begin position="43"/>
        <end position="64"/>
    </location>
</feature>
<keyword evidence="5 6" id="KW-0472">Membrane</keyword>
<proteinExistence type="predicted"/>